<proteinExistence type="predicted"/>
<dbReference type="AlphaFoldDB" id="A0A1A7XAV1"/>
<dbReference type="EMBL" id="HADW01013605">
    <property type="protein sequence ID" value="SBP15005.1"/>
    <property type="molecule type" value="Transcribed_RNA"/>
</dbReference>
<feature type="region of interest" description="Disordered" evidence="1">
    <location>
        <begin position="27"/>
        <end position="57"/>
    </location>
</feature>
<feature type="non-terminal residue" evidence="2">
    <location>
        <position position="1"/>
    </location>
</feature>
<reference evidence="2" key="1">
    <citation type="submission" date="2016-05" db="EMBL/GenBank/DDBJ databases">
        <authorList>
            <person name="Lavstsen T."/>
            <person name="Jespersen J.S."/>
        </authorList>
    </citation>
    <scope>NUCLEOTIDE SEQUENCE</scope>
    <source>
        <tissue evidence="2">Brain</tissue>
    </source>
</reference>
<feature type="non-terminal residue" evidence="2">
    <location>
        <position position="57"/>
    </location>
</feature>
<reference evidence="2" key="2">
    <citation type="submission" date="2016-06" db="EMBL/GenBank/DDBJ databases">
        <title>The genome of a short-lived fish provides insights into sex chromosome evolution and the genetic control of aging.</title>
        <authorList>
            <person name="Reichwald K."/>
            <person name="Felder M."/>
            <person name="Petzold A."/>
            <person name="Koch P."/>
            <person name="Groth M."/>
            <person name="Platzer M."/>
        </authorList>
    </citation>
    <scope>NUCLEOTIDE SEQUENCE</scope>
    <source>
        <tissue evidence="2">Brain</tissue>
    </source>
</reference>
<evidence type="ECO:0000256" key="1">
    <source>
        <dbReference type="SAM" id="MobiDB-lite"/>
    </source>
</evidence>
<gene>
    <name evidence="2" type="primary">Nfu_g_1_020680</name>
</gene>
<organism evidence="2">
    <name type="scientific">Iconisemion striatum</name>
    <dbReference type="NCBI Taxonomy" id="60296"/>
    <lineage>
        <taxon>Eukaryota</taxon>
        <taxon>Metazoa</taxon>
        <taxon>Chordata</taxon>
        <taxon>Craniata</taxon>
        <taxon>Vertebrata</taxon>
        <taxon>Euteleostomi</taxon>
        <taxon>Actinopterygii</taxon>
        <taxon>Neopterygii</taxon>
        <taxon>Teleostei</taxon>
        <taxon>Neoteleostei</taxon>
        <taxon>Acanthomorphata</taxon>
        <taxon>Ovalentaria</taxon>
        <taxon>Atherinomorphae</taxon>
        <taxon>Cyprinodontiformes</taxon>
        <taxon>Nothobranchiidae</taxon>
        <taxon>Iconisemion</taxon>
    </lineage>
</organism>
<protein>
    <submittedName>
        <fullName evidence="2">Uncharacterized protein</fullName>
    </submittedName>
</protein>
<name>A0A1A7XAV1_9TELE</name>
<evidence type="ECO:0000313" key="2">
    <source>
        <dbReference type="EMBL" id="SBP15005.1"/>
    </source>
</evidence>
<accession>A0A1A7XAV1</accession>
<sequence>WTRLTPGPTCEKQYHFLVPHKHMKVSLQRSKVKEPALSSSSSSEQPGKGQRSQIIYP</sequence>